<name>A0A366SKP1_9ENTE</name>
<reference evidence="1 2" key="1">
    <citation type="submission" date="2015-06" db="EMBL/GenBank/DDBJ databases">
        <title>The Genome Sequence of Enterococcus cecorum 170AEA1.</title>
        <authorList>
            <consortium name="The Broad Institute Genomics Platform"/>
            <consortium name="The Broad Institute Genome Sequencing Center for Infectious Disease"/>
            <person name="Earl A.M."/>
            <person name="Van Tyne D."/>
            <person name="Lebreton F."/>
            <person name="Saavedra J.T."/>
            <person name="Gilmore M.S."/>
            <person name="Manson McGuire A."/>
            <person name="Clock S."/>
            <person name="Crupain M."/>
            <person name="Rangan U."/>
            <person name="Young S."/>
            <person name="Abouelleil A."/>
            <person name="Cao P."/>
            <person name="Chapman S.B."/>
            <person name="Griggs A."/>
            <person name="Priest M."/>
            <person name="Shea T."/>
            <person name="Wortman J."/>
            <person name="Nusbaum C."/>
            <person name="Birren B."/>
        </authorList>
    </citation>
    <scope>NUCLEOTIDE SEQUENCE [LARGE SCALE GENOMIC DNA]</scope>
    <source>
        <strain evidence="1 2">170AEA1</strain>
    </source>
</reference>
<organism evidence="1 2">
    <name type="scientific">Enterococcus cecorum</name>
    <dbReference type="NCBI Taxonomy" id="44008"/>
    <lineage>
        <taxon>Bacteria</taxon>
        <taxon>Bacillati</taxon>
        <taxon>Bacillota</taxon>
        <taxon>Bacilli</taxon>
        <taxon>Lactobacillales</taxon>
        <taxon>Enterococcaceae</taxon>
        <taxon>Enterococcus</taxon>
    </lineage>
</organism>
<comment type="caution">
    <text evidence="1">The sequence shown here is derived from an EMBL/GenBank/DDBJ whole genome shotgun (WGS) entry which is preliminary data.</text>
</comment>
<dbReference type="RefSeq" id="WP_113783636.1">
    <property type="nucleotide sequence ID" value="NZ_KZ845739.1"/>
</dbReference>
<gene>
    <name evidence="1" type="ORF">EB18_00213</name>
</gene>
<accession>A0A366SKP1</accession>
<dbReference type="InterPro" id="IPR032719">
    <property type="entry name" value="WbsX"/>
</dbReference>
<evidence type="ECO:0008006" key="3">
    <source>
        <dbReference type="Google" id="ProtNLM"/>
    </source>
</evidence>
<dbReference type="CDD" id="cd11579">
    <property type="entry name" value="Glyco_tran_WbsX"/>
    <property type="match status" value="1"/>
</dbReference>
<sequence>MTQKLPKILAMYLPQFHETPHNNEWWGEGFTEWTAVKQSQSYFSGHQAPWQPLNNNYYDLNKYETMKWQADLAKEYGIDGFCFYHYYFENGQLELEKPAENLLKWTDIDLPFCFNWANEPWIRSWSKLHNGNVWMQGEENSAMDNDGILAKQAYGSVKEWLAHFEYLLPFFKDERYIKVGGQPVFIFYNPEEIDCLEEMIECWQEQAKINGFPGLYLIGTNMNTNQSALAATLIHEPKRTLIDLMNKNISVNQNGVTTHKYSDIWEKIIKREPYIGSKSYYMGILGYDDTPRRGKKGTCLTHRSPAIFKDGMRALITKSLELDNELLFVNAWNEWGEGMYLEPDSQFKYDYLNAVKELKTEEYMIVKHDENRQVHLQQLEEINRLQYDAKKFYSFMQTFNKWLDIQRHQDHYLFNYFSQRKIHTIAIYGMSVLGKQLYDQLNVENMKIAYGIDRFVSQYKDNLTIYHPDEHCPEVDAVIVTTFETKEVCQLLIEKGFKNIFILDEIIDEIWQSLNH</sequence>
<dbReference type="PANTHER" id="PTHR41244">
    <property type="entry name" value="RHAMNAN SYNTHESIS F"/>
    <property type="match status" value="1"/>
</dbReference>
<proteinExistence type="predicted"/>
<dbReference type="EMBL" id="LEOY01000002">
    <property type="protein sequence ID" value="RBR31790.1"/>
    <property type="molecule type" value="Genomic_DNA"/>
</dbReference>
<dbReference type="Proteomes" id="UP000252800">
    <property type="component" value="Unassembled WGS sequence"/>
</dbReference>
<evidence type="ECO:0000313" key="2">
    <source>
        <dbReference type="Proteomes" id="UP000252800"/>
    </source>
</evidence>
<dbReference type="PANTHER" id="PTHR41244:SF1">
    <property type="entry name" value="GLYCOSYLTRANSFERASE"/>
    <property type="match status" value="1"/>
</dbReference>
<dbReference type="AlphaFoldDB" id="A0A366SKP1"/>
<dbReference type="Pfam" id="PF14307">
    <property type="entry name" value="Glyco_tran_WbsX"/>
    <property type="match status" value="1"/>
</dbReference>
<evidence type="ECO:0000313" key="1">
    <source>
        <dbReference type="EMBL" id="RBR31790.1"/>
    </source>
</evidence>
<dbReference type="Gene3D" id="3.20.20.80">
    <property type="entry name" value="Glycosidases"/>
    <property type="match status" value="1"/>
</dbReference>
<protein>
    <recommendedName>
        <fullName evidence="3">Glycosyl transferase</fullName>
    </recommendedName>
</protein>